<feature type="domain" description="NAD(P)-binding" evidence="2">
    <location>
        <begin position="10"/>
        <end position="234"/>
    </location>
</feature>
<evidence type="ECO:0000259" key="2">
    <source>
        <dbReference type="Pfam" id="PF13460"/>
    </source>
</evidence>
<evidence type="ECO:0000256" key="1">
    <source>
        <dbReference type="ARBA" id="ARBA00038376"/>
    </source>
</evidence>
<comment type="similarity">
    <text evidence="1">Belongs to the avfA family.</text>
</comment>
<reference evidence="3" key="1">
    <citation type="submission" date="2014-02" db="EMBL/GenBank/DDBJ databases">
        <title>The Genome Sequence of Trichophyton rubrum (morphotype fischeri) CBS 288.86.</title>
        <authorList>
            <consortium name="The Broad Institute Genomics Platform"/>
            <person name="Cuomo C.A."/>
            <person name="White T.C."/>
            <person name="Graser Y."/>
            <person name="Martinez-Rossi N."/>
            <person name="Heitman J."/>
            <person name="Young S.K."/>
            <person name="Zeng Q."/>
            <person name="Gargeya S."/>
            <person name="Abouelleil A."/>
            <person name="Alvarado L."/>
            <person name="Chapman S.B."/>
            <person name="Gainer-Dewar J."/>
            <person name="Goldberg J."/>
            <person name="Griggs A."/>
            <person name="Gujja S."/>
            <person name="Hansen M."/>
            <person name="Howarth C."/>
            <person name="Imamovic A."/>
            <person name="Larimer J."/>
            <person name="Martinez D."/>
            <person name="Murphy C."/>
            <person name="Pearson M.D."/>
            <person name="Persinoti G."/>
            <person name="Poon T."/>
            <person name="Priest M."/>
            <person name="Roberts A.D."/>
            <person name="Saif S."/>
            <person name="Shea T.D."/>
            <person name="Sykes S.N."/>
            <person name="Wortman J."/>
            <person name="Nusbaum C."/>
            <person name="Birren B."/>
        </authorList>
    </citation>
    <scope>NUCLEOTIDE SEQUENCE [LARGE SCALE GENOMIC DNA]</scope>
    <source>
        <strain evidence="3">CBS 288.86</strain>
    </source>
</reference>
<dbReference type="InterPro" id="IPR016040">
    <property type="entry name" value="NAD(P)-bd_dom"/>
</dbReference>
<organism evidence="3">
    <name type="scientific">Trichophyton rubrum CBS 288.86</name>
    <dbReference type="NCBI Taxonomy" id="1215330"/>
    <lineage>
        <taxon>Eukaryota</taxon>
        <taxon>Fungi</taxon>
        <taxon>Dikarya</taxon>
        <taxon>Ascomycota</taxon>
        <taxon>Pezizomycotina</taxon>
        <taxon>Eurotiomycetes</taxon>
        <taxon>Eurotiomycetidae</taxon>
        <taxon>Onygenales</taxon>
        <taxon>Arthrodermataceae</taxon>
        <taxon>Trichophyton</taxon>
    </lineage>
</organism>
<protein>
    <recommendedName>
        <fullName evidence="2">NAD(P)-binding domain-containing protein</fullName>
    </recommendedName>
</protein>
<proteinExistence type="inferred from homology"/>
<evidence type="ECO:0000313" key="3">
    <source>
        <dbReference type="EMBL" id="EZF57113.1"/>
    </source>
</evidence>
<dbReference type="PANTHER" id="PTHR15020:SF50">
    <property type="entry name" value="UPF0659 PROTEIN YMR090W"/>
    <property type="match status" value="1"/>
</dbReference>
<dbReference type="PANTHER" id="PTHR15020">
    <property type="entry name" value="FLAVIN REDUCTASE-RELATED"/>
    <property type="match status" value="1"/>
</dbReference>
<dbReference type="AlphaFoldDB" id="A0A022WGE6"/>
<sequence length="283" mass="30758">MSVPRVLLLGGHGKIALFLTPLLLARGWDVISAVRDPKHESDILKFNKNNDGGGSSNGTVSISLSDLEKIKSSDDAAGVIAAAKPDYVVWAAGAGGKGSVDRTYAIDQDAAKHFIHAIMARPNNIRKFLLISHIGSRRKPAPWWSSADWESVDRIKAALPDYYKAKLDADEYFSVMAAQRREKHGDTDFQAINLRPTTLSDDPATGKVEFGRTGTGDRLPISREDVAIVADEVLACSSVGGYQDLISGQTPIKEAVEKVGRSGLCCFEGEDLEAMRERFRESL</sequence>
<gene>
    <name evidence="3" type="ORF">H103_00525</name>
</gene>
<dbReference type="HOGENOM" id="CLU_025711_1_0_1"/>
<dbReference type="SUPFAM" id="SSF51735">
    <property type="entry name" value="NAD(P)-binding Rossmann-fold domains"/>
    <property type="match status" value="1"/>
</dbReference>
<dbReference type="InterPro" id="IPR036291">
    <property type="entry name" value="NAD(P)-bd_dom_sf"/>
</dbReference>
<dbReference type="EMBL" id="KK207697">
    <property type="protein sequence ID" value="EZF57113.1"/>
    <property type="molecule type" value="Genomic_DNA"/>
</dbReference>
<name>A0A022WGE6_TRIRU</name>
<dbReference type="Proteomes" id="UP000023758">
    <property type="component" value="Unassembled WGS sequence"/>
</dbReference>
<dbReference type="Gene3D" id="3.40.50.720">
    <property type="entry name" value="NAD(P)-binding Rossmann-like Domain"/>
    <property type="match status" value="1"/>
</dbReference>
<accession>A0A022WGE6</accession>
<dbReference type="OrthoDB" id="10254604at2759"/>
<dbReference type="Pfam" id="PF13460">
    <property type="entry name" value="NAD_binding_10"/>
    <property type="match status" value="1"/>
</dbReference>